<dbReference type="WBParaSite" id="SSTP_0000983400.1">
    <property type="protein sequence ID" value="SSTP_0000983400.1"/>
    <property type="gene ID" value="SSTP_0000983400"/>
</dbReference>
<keyword evidence="1" id="KW-1133">Transmembrane helix</keyword>
<keyword evidence="1" id="KW-0812">Transmembrane</keyword>
<evidence type="ECO:0000256" key="1">
    <source>
        <dbReference type="SAM" id="Phobius"/>
    </source>
</evidence>
<dbReference type="AlphaFoldDB" id="A0A0K0EK43"/>
<name>A0A0K0EK43_STRER</name>
<keyword evidence="1" id="KW-0472">Membrane</keyword>
<proteinExistence type="predicted"/>
<feature type="transmembrane region" description="Helical" evidence="1">
    <location>
        <begin position="72"/>
        <end position="100"/>
    </location>
</feature>
<organism evidence="2">
    <name type="scientific">Strongyloides stercoralis</name>
    <name type="common">Threadworm</name>
    <dbReference type="NCBI Taxonomy" id="6248"/>
    <lineage>
        <taxon>Eukaryota</taxon>
        <taxon>Metazoa</taxon>
        <taxon>Ecdysozoa</taxon>
        <taxon>Nematoda</taxon>
        <taxon>Chromadorea</taxon>
        <taxon>Rhabditida</taxon>
        <taxon>Tylenchina</taxon>
        <taxon>Panagrolaimomorpha</taxon>
        <taxon>Strongyloidoidea</taxon>
        <taxon>Strongyloididae</taxon>
        <taxon>Strongyloides</taxon>
    </lineage>
</organism>
<reference evidence="2" key="1">
    <citation type="submission" date="2015-08" db="UniProtKB">
        <authorList>
            <consortium name="WormBaseParasite"/>
        </authorList>
    </citation>
    <scope>IDENTIFICATION</scope>
</reference>
<protein>
    <submittedName>
        <fullName evidence="2">Transmembrane protein 242</fullName>
    </submittedName>
</protein>
<dbReference type="STRING" id="6248.A0A0K0EK43"/>
<evidence type="ECO:0000313" key="2">
    <source>
        <dbReference type="WBParaSite" id="SSTP_0000983400.1"/>
    </source>
</evidence>
<sequence>MTANDSSKRTTALIQTLENQCSNFTISPSLIKLLSGFTAAITFGFGLKSVWKYKKEAPAEELTRVKIISGAAFATKALATATILTVSGFTLFVVGISYALDVNTPKQFGVRMKTLFGDSLRISKPDPNSPKYSTLTELFEEVSTKKEI</sequence>
<accession>A0A0K0EK43</accession>